<evidence type="ECO:0000313" key="1">
    <source>
        <dbReference type="EMBL" id="MBC5650595.1"/>
    </source>
</evidence>
<organism evidence="1 2">
    <name type="scientific">Blautia segnis</name>
    <dbReference type="NCBI Taxonomy" id="2763030"/>
    <lineage>
        <taxon>Bacteria</taxon>
        <taxon>Bacillati</taxon>
        <taxon>Bacillota</taxon>
        <taxon>Clostridia</taxon>
        <taxon>Lachnospirales</taxon>
        <taxon>Lachnospiraceae</taxon>
        <taxon>Blautia</taxon>
    </lineage>
</organism>
<gene>
    <name evidence="1" type="ORF">H8S54_05585</name>
</gene>
<dbReference type="RefSeq" id="WP_117850491.1">
    <property type="nucleotide sequence ID" value="NZ_JACOOT010000012.1"/>
</dbReference>
<evidence type="ECO:0000313" key="2">
    <source>
        <dbReference type="Proteomes" id="UP000652847"/>
    </source>
</evidence>
<dbReference type="SUPFAM" id="SSF158622">
    <property type="entry name" value="YheA/YmcA-like"/>
    <property type="match status" value="1"/>
</dbReference>
<sequence length="112" mass="13024">MNEIKDCIDALLAAVQNSEEYQEFMKYKALVEQDPGLMERVNAFRANNFRLQNEANRDELFRVTEQLNRESRELRSDPLVNAFLDAELALCKLMQRICKSLTEGIELDVPEL</sequence>
<keyword evidence="2" id="KW-1185">Reference proteome</keyword>
<proteinExistence type="predicted"/>
<reference evidence="1 2" key="1">
    <citation type="submission" date="2020-08" db="EMBL/GenBank/DDBJ databases">
        <title>Genome public.</title>
        <authorList>
            <person name="Liu C."/>
            <person name="Sun Q."/>
        </authorList>
    </citation>
    <scope>NUCLEOTIDE SEQUENCE [LARGE SCALE GENOMIC DNA]</scope>
    <source>
        <strain evidence="1 2">BX17</strain>
    </source>
</reference>
<dbReference type="EMBL" id="JACOOT010000012">
    <property type="protein sequence ID" value="MBC5650595.1"/>
    <property type="molecule type" value="Genomic_DNA"/>
</dbReference>
<dbReference type="Proteomes" id="UP000652847">
    <property type="component" value="Unassembled WGS sequence"/>
</dbReference>
<accession>A0A8I0AH51</accession>
<dbReference type="Gene3D" id="1.20.1500.10">
    <property type="entry name" value="YheA/YmcA-like"/>
    <property type="match status" value="1"/>
</dbReference>
<dbReference type="InterPro" id="IPR023378">
    <property type="entry name" value="YheA/YmcA-like_dom_sf"/>
</dbReference>
<name>A0A8I0AH51_9FIRM</name>
<dbReference type="Pfam" id="PF06133">
    <property type="entry name" value="Com_YlbF"/>
    <property type="match status" value="1"/>
</dbReference>
<protein>
    <submittedName>
        <fullName evidence="1">YlbF family regulator</fullName>
    </submittedName>
</protein>
<dbReference type="InterPro" id="IPR010368">
    <property type="entry name" value="Com_YlbF"/>
</dbReference>
<comment type="caution">
    <text evidence="1">The sequence shown here is derived from an EMBL/GenBank/DDBJ whole genome shotgun (WGS) entry which is preliminary data.</text>
</comment>
<dbReference type="AlphaFoldDB" id="A0A8I0AH51"/>